<protein>
    <submittedName>
        <fullName evidence="1">Uncharacterized protein</fullName>
    </submittedName>
</protein>
<comment type="caution">
    <text evidence="1">The sequence shown here is derived from an EMBL/GenBank/DDBJ whole genome shotgun (WGS) entry which is preliminary data.</text>
</comment>
<dbReference type="EMBL" id="CM042063">
    <property type="protein sequence ID" value="KAI3667578.1"/>
    <property type="molecule type" value="Genomic_DNA"/>
</dbReference>
<keyword evidence="2" id="KW-1185">Reference proteome</keyword>
<evidence type="ECO:0000313" key="1">
    <source>
        <dbReference type="EMBL" id="KAI3667578.1"/>
    </source>
</evidence>
<evidence type="ECO:0000313" key="2">
    <source>
        <dbReference type="Proteomes" id="UP001055879"/>
    </source>
</evidence>
<name>A0ACB8XJL3_ARCLA</name>
<organism evidence="1 2">
    <name type="scientific">Arctium lappa</name>
    <name type="common">Greater burdock</name>
    <name type="synonym">Lappa major</name>
    <dbReference type="NCBI Taxonomy" id="4217"/>
    <lineage>
        <taxon>Eukaryota</taxon>
        <taxon>Viridiplantae</taxon>
        <taxon>Streptophyta</taxon>
        <taxon>Embryophyta</taxon>
        <taxon>Tracheophyta</taxon>
        <taxon>Spermatophyta</taxon>
        <taxon>Magnoliopsida</taxon>
        <taxon>eudicotyledons</taxon>
        <taxon>Gunneridae</taxon>
        <taxon>Pentapetalae</taxon>
        <taxon>asterids</taxon>
        <taxon>campanulids</taxon>
        <taxon>Asterales</taxon>
        <taxon>Asteraceae</taxon>
        <taxon>Carduoideae</taxon>
        <taxon>Cardueae</taxon>
        <taxon>Arctiinae</taxon>
        <taxon>Arctium</taxon>
    </lineage>
</organism>
<gene>
    <name evidence="1" type="ORF">L6452_42644</name>
</gene>
<reference evidence="2" key="1">
    <citation type="journal article" date="2022" name="Mol. Ecol. Resour.">
        <title>The genomes of chicory, endive, great burdock and yacon provide insights into Asteraceae palaeo-polyploidization history and plant inulin production.</title>
        <authorList>
            <person name="Fan W."/>
            <person name="Wang S."/>
            <person name="Wang H."/>
            <person name="Wang A."/>
            <person name="Jiang F."/>
            <person name="Liu H."/>
            <person name="Zhao H."/>
            <person name="Xu D."/>
            <person name="Zhang Y."/>
        </authorList>
    </citation>
    <scope>NUCLEOTIDE SEQUENCE [LARGE SCALE GENOMIC DNA]</scope>
    <source>
        <strain evidence="2">cv. Niubang</strain>
    </source>
</reference>
<reference evidence="1 2" key="2">
    <citation type="journal article" date="2022" name="Mol. Ecol. Resour.">
        <title>The genomes of chicory, endive, great burdock and yacon provide insights into Asteraceae paleo-polyploidization history and plant inulin production.</title>
        <authorList>
            <person name="Fan W."/>
            <person name="Wang S."/>
            <person name="Wang H."/>
            <person name="Wang A."/>
            <person name="Jiang F."/>
            <person name="Liu H."/>
            <person name="Zhao H."/>
            <person name="Xu D."/>
            <person name="Zhang Y."/>
        </authorList>
    </citation>
    <scope>NUCLEOTIDE SEQUENCE [LARGE SCALE GENOMIC DNA]</scope>
    <source>
        <strain evidence="2">cv. Niubang</strain>
    </source>
</reference>
<sequence length="117" mass="13047">MPDHSDSVVLSSIPRSASHCWRAIHAQLDFVDNPPRPHISVKEAFIDPNLMDEILTLIVNPSRISLFKESWLHPFGPSSRLILTSQYPKLSLSSSILSLGGLILFAPSILFYVILLL</sequence>
<proteinExistence type="predicted"/>
<dbReference type="Proteomes" id="UP001055879">
    <property type="component" value="Linkage Group LG17"/>
</dbReference>
<accession>A0ACB8XJL3</accession>